<dbReference type="InterPro" id="IPR036010">
    <property type="entry name" value="2Fe-2S_ferredoxin-like_sf"/>
</dbReference>
<dbReference type="GO" id="GO:0046872">
    <property type="term" value="F:metal ion binding"/>
    <property type="evidence" value="ECO:0007669"/>
    <property type="project" value="UniProtKB-KW"/>
</dbReference>
<keyword evidence="6" id="KW-0560">Oxidoreductase</keyword>
<dbReference type="InterPro" id="IPR001709">
    <property type="entry name" value="Flavoprot_Pyr_Nucl_cyt_Rdtase"/>
</dbReference>
<dbReference type="KEGG" id="roz:CBI38_04885"/>
<dbReference type="InterPro" id="IPR017927">
    <property type="entry name" value="FAD-bd_FR_type"/>
</dbReference>
<evidence type="ECO:0000259" key="10">
    <source>
        <dbReference type="PROSITE" id="PS51384"/>
    </source>
</evidence>
<dbReference type="InterPro" id="IPR001041">
    <property type="entry name" value="2Fe-2S_ferredoxin-type"/>
</dbReference>
<dbReference type="InterPro" id="IPR039261">
    <property type="entry name" value="FNR_nucleotide-bd"/>
</dbReference>
<organism evidence="11 12">
    <name type="scientific">Rhodococcus oxybenzonivorans</name>
    <dbReference type="NCBI Taxonomy" id="1990687"/>
    <lineage>
        <taxon>Bacteria</taxon>
        <taxon>Bacillati</taxon>
        <taxon>Actinomycetota</taxon>
        <taxon>Actinomycetes</taxon>
        <taxon>Mycobacteriales</taxon>
        <taxon>Nocardiaceae</taxon>
        <taxon>Rhodococcus</taxon>
    </lineage>
</organism>
<dbReference type="Pfam" id="PF00175">
    <property type="entry name" value="NAD_binding_1"/>
    <property type="match status" value="1"/>
</dbReference>
<evidence type="ECO:0000313" key="11">
    <source>
        <dbReference type="EMBL" id="AWK71002.1"/>
    </source>
</evidence>
<dbReference type="Pfam" id="PF00970">
    <property type="entry name" value="FAD_binding_6"/>
    <property type="match status" value="1"/>
</dbReference>
<dbReference type="PROSITE" id="PS51384">
    <property type="entry name" value="FAD_FR"/>
    <property type="match status" value="1"/>
</dbReference>
<dbReference type="Pfam" id="PF00111">
    <property type="entry name" value="Fer2"/>
    <property type="match status" value="1"/>
</dbReference>
<accession>A0A2S2BQX4</accession>
<keyword evidence="3" id="KW-0001">2Fe-2S</keyword>
<dbReference type="Gene3D" id="3.10.20.30">
    <property type="match status" value="1"/>
</dbReference>
<dbReference type="InterPro" id="IPR008333">
    <property type="entry name" value="Cbr1-like_FAD-bd_dom"/>
</dbReference>
<dbReference type="InterPro" id="IPR017938">
    <property type="entry name" value="Riboflavin_synthase-like_b-brl"/>
</dbReference>
<dbReference type="InterPro" id="IPR050415">
    <property type="entry name" value="MRET"/>
</dbReference>
<dbReference type="PROSITE" id="PS51085">
    <property type="entry name" value="2FE2S_FER_2"/>
    <property type="match status" value="1"/>
</dbReference>
<keyword evidence="2" id="KW-0285">Flavoprotein</keyword>
<dbReference type="GO" id="GO:0051537">
    <property type="term" value="F:2 iron, 2 sulfur cluster binding"/>
    <property type="evidence" value="ECO:0007669"/>
    <property type="project" value="UniProtKB-KW"/>
</dbReference>
<evidence type="ECO:0000256" key="1">
    <source>
        <dbReference type="ARBA" id="ARBA00001974"/>
    </source>
</evidence>
<dbReference type="GO" id="GO:0016491">
    <property type="term" value="F:oxidoreductase activity"/>
    <property type="evidence" value="ECO:0007669"/>
    <property type="project" value="UniProtKB-KW"/>
</dbReference>
<evidence type="ECO:0000259" key="9">
    <source>
        <dbReference type="PROSITE" id="PS51085"/>
    </source>
</evidence>
<evidence type="ECO:0000256" key="5">
    <source>
        <dbReference type="ARBA" id="ARBA00022827"/>
    </source>
</evidence>
<proteinExistence type="predicted"/>
<dbReference type="InterPro" id="IPR001433">
    <property type="entry name" value="OxRdtase_FAD/NAD-bd"/>
</dbReference>
<dbReference type="PRINTS" id="PR00371">
    <property type="entry name" value="FPNCR"/>
</dbReference>
<dbReference type="SUPFAM" id="SSF63380">
    <property type="entry name" value="Riboflavin synthase domain-like"/>
    <property type="match status" value="1"/>
</dbReference>
<dbReference type="CDD" id="cd00207">
    <property type="entry name" value="fer2"/>
    <property type="match status" value="1"/>
</dbReference>
<keyword evidence="5" id="KW-0274">FAD</keyword>
<keyword evidence="4" id="KW-0479">Metal-binding</keyword>
<evidence type="ECO:0000313" key="12">
    <source>
        <dbReference type="Proteomes" id="UP000245711"/>
    </source>
</evidence>
<dbReference type="InterPro" id="IPR012675">
    <property type="entry name" value="Beta-grasp_dom_sf"/>
</dbReference>
<evidence type="ECO:0000256" key="8">
    <source>
        <dbReference type="ARBA" id="ARBA00023014"/>
    </source>
</evidence>
<evidence type="ECO:0000256" key="3">
    <source>
        <dbReference type="ARBA" id="ARBA00022714"/>
    </source>
</evidence>
<dbReference type="CDD" id="cd06214">
    <property type="entry name" value="PA_degradation_oxidoreductase_like"/>
    <property type="match status" value="1"/>
</dbReference>
<dbReference type="Gene3D" id="3.40.50.80">
    <property type="entry name" value="Nucleotide-binding domain of ferredoxin-NADP reductase (FNR) module"/>
    <property type="match status" value="1"/>
</dbReference>
<dbReference type="AlphaFoldDB" id="A0A2S2BQX4"/>
<dbReference type="GO" id="GO:0050660">
    <property type="term" value="F:flavin adenine dinucleotide binding"/>
    <property type="evidence" value="ECO:0007669"/>
    <property type="project" value="TreeGrafter"/>
</dbReference>
<dbReference type="SUPFAM" id="SSF52343">
    <property type="entry name" value="Ferredoxin reductase-like, C-terminal NADP-linked domain"/>
    <property type="match status" value="1"/>
</dbReference>
<dbReference type="EMBL" id="CP021354">
    <property type="protein sequence ID" value="AWK71002.1"/>
    <property type="molecule type" value="Genomic_DNA"/>
</dbReference>
<keyword evidence="8" id="KW-0411">Iron-sulfur</keyword>
<comment type="cofactor">
    <cofactor evidence="1">
        <name>FAD</name>
        <dbReference type="ChEBI" id="CHEBI:57692"/>
    </cofactor>
</comment>
<dbReference type="PRINTS" id="PR00410">
    <property type="entry name" value="PHEHYDRXLASE"/>
</dbReference>
<dbReference type="Gene3D" id="2.40.30.10">
    <property type="entry name" value="Translation factors"/>
    <property type="match status" value="1"/>
</dbReference>
<sequence>MTAPTIHRLRVAEVIEETADARSVVFALEPHQKERFSYKPGQFLTLHIPHDGASLARCYSLASAPDIDSALKITVKRVDRGRGSNWLCDHAQTGAEIEVLEPSGVFTPKALDRKFLLIAGGSGITPVMSILKSVLGRGTGDVVLFYANRDEDSVIFRAELLELLARHPDRLSVAHWIESTDGLPTSDRLREHFSAFHFDEVFVCGPGPFMNCARDALRAIHFPRERVHIERFNSLGSNPFESVLAARGTDPVAVPRASTVVVEKDGATQTFSWPGDQRLLDVLTTNGMKAPSSCSEGVCAACECRLTEGRVEMVNNQVLEDEDIEAGYILTCQALPLTDTVRISYDS</sequence>
<dbReference type="InterPro" id="IPR006058">
    <property type="entry name" value="2Fe2S_fd_BS"/>
</dbReference>
<gene>
    <name evidence="11" type="ORF">CBI38_04885</name>
</gene>
<dbReference type="Proteomes" id="UP000245711">
    <property type="component" value="Chromosome"/>
</dbReference>
<evidence type="ECO:0000256" key="7">
    <source>
        <dbReference type="ARBA" id="ARBA00023004"/>
    </source>
</evidence>
<reference evidence="11 12" key="1">
    <citation type="submission" date="2017-05" db="EMBL/GenBank/DDBJ databases">
        <title>Isolation of Rhodococcus sp. S2-17 biodegrading of BP-3.</title>
        <authorList>
            <person name="Lee Y."/>
            <person name="Kim K.H."/>
            <person name="Chun B.H."/>
            <person name="Jung H.S."/>
            <person name="Jeon C.O."/>
        </authorList>
    </citation>
    <scope>NUCLEOTIDE SEQUENCE [LARGE SCALE GENOMIC DNA]</scope>
    <source>
        <strain evidence="11 12">S2-17</strain>
    </source>
</reference>
<keyword evidence="12" id="KW-1185">Reference proteome</keyword>
<dbReference type="PROSITE" id="PS00197">
    <property type="entry name" value="2FE2S_FER_1"/>
    <property type="match status" value="1"/>
</dbReference>
<dbReference type="SUPFAM" id="SSF54292">
    <property type="entry name" value="2Fe-2S ferredoxin-like"/>
    <property type="match status" value="1"/>
</dbReference>
<dbReference type="RefSeq" id="WP_109326865.1">
    <property type="nucleotide sequence ID" value="NZ_CP021354.1"/>
</dbReference>
<name>A0A2S2BQX4_9NOCA</name>
<dbReference type="OrthoDB" id="9796486at2"/>
<protein>
    <submittedName>
        <fullName evidence="11">3-ketosteroid-9-alpha-hydroxylase</fullName>
    </submittedName>
</protein>
<evidence type="ECO:0000256" key="6">
    <source>
        <dbReference type="ARBA" id="ARBA00023002"/>
    </source>
</evidence>
<dbReference type="PANTHER" id="PTHR47354">
    <property type="entry name" value="NADH OXIDOREDUCTASE HCR"/>
    <property type="match status" value="1"/>
</dbReference>
<evidence type="ECO:0000256" key="4">
    <source>
        <dbReference type="ARBA" id="ARBA00022723"/>
    </source>
</evidence>
<evidence type="ECO:0000256" key="2">
    <source>
        <dbReference type="ARBA" id="ARBA00022630"/>
    </source>
</evidence>
<keyword evidence="7" id="KW-0408">Iron</keyword>
<feature type="domain" description="2Fe-2S ferredoxin-type" evidence="9">
    <location>
        <begin position="258"/>
        <end position="347"/>
    </location>
</feature>
<dbReference type="PANTHER" id="PTHR47354:SF8">
    <property type="entry name" value="1,2-PHENYLACETYL-COA EPOXIDASE, SUBUNIT E"/>
    <property type="match status" value="1"/>
</dbReference>
<feature type="domain" description="FAD-binding FR-type" evidence="10">
    <location>
        <begin position="4"/>
        <end position="109"/>
    </location>
</feature>